<evidence type="ECO:0000313" key="4">
    <source>
        <dbReference type="EMBL" id="CAB1447206.1"/>
    </source>
</evidence>
<feature type="region of interest" description="Disordered" evidence="3">
    <location>
        <begin position="9"/>
        <end position="45"/>
    </location>
</feature>
<dbReference type="GO" id="GO:0015629">
    <property type="term" value="C:actin cytoskeleton"/>
    <property type="evidence" value="ECO:0007669"/>
    <property type="project" value="TreeGrafter"/>
</dbReference>
<dbReference type="InterPro" id="IPR008438">
    <property type="entry name" value="MYOZ"/>
</dbReference>
<feature type="compositionally biased region" description="Pro residues" evidence="3">
    <location>
        <begin position="31"/>
        <end position="42"/>
    </location>
</feature>
<dbReference type="GO" id="GO:0030018">
    <property type="term" value="C:Z disc"/>
    <property type="evidence" value="ECO:0007669"/>
    <property type="project" value="InterPro"/>
</dbReference>
<organism evidence="4 5">
    <name type="scientific">Pleuronectes platessa</name>
    <name type="common">European plaice</name>
    <dbReference type="NCBI Taxonomy" id="8262"/>
    <lineage>
        <taxon>Eukaryota</taxon>
        <taxon>Metazoa</taxon>
        <taxon>Chordata</taxon>
        <taxon>Craniata</taxon>
        <taxon>Vertebrata</taxon>
        <taxon>Euteleostomi</taxon>
        <taxon>Actinopterygii</taxon>
        <taxon>Neopterygii</taxon>
        <taxon>Teleostei</taxon>
        <taxon>Neoteleostei</taxon>
        <taxon>Acanthomorphata</taxon>
        <taxon>Carangaria</taxon>
        <taxon>Pleuronectiformes</taxon>
        <taxon>Pleuronectoidei</taxon>
        <taxon>Pleuronectidae</taxon>
        <taxon>Pleuronectes</taxon>
    </lineage>
</organism>
<accession>A0A9N7Z2A7</accession>
<sequence length="349" mass="39077">MLKHFKLANRDFSHTHTHTPPTQIPIHTPKPHPPPPPPPPVLTPTLLPPSALSLWTICHLSAEAGLSSVGLQQNTVMPLGTPAPLFKRKKLSKIITDLSHITQDEYDSEPEASEFDLGNKIRSPKDIMLEELSLLKNQGSKMFRMRQKRMEKFIHENNPDVFCSESMDNLQKFVPSMGGQIGSDMITVAWKKNMQELEELEVQVVQEVQEEQADLDVSSTGGGCDDATKITLKGYMSPWEKAMKGDENLIATLKAGMPGPTDRKDLPKYKSFNRFAMPFGGFDKASQFMKFQMPEAEATEPEAPVVYQQEIGCRPSFNRTPIGWMGSSEPSSIHMENDAEHFDGETEEL</sequence>
<dbReference type="GO" id="GO:0003779">
    <property type="term" value="F:actin binding"/>
    <property type="evidence" value="ECO:0007669"/>
    <property type="project" value="TreeGrafter"/>
</dbReference>
<dbReference type="PANTHER" id="PTHR15941">
    <property type="entry name" value="MYOZENIN"/>
    <property type="match status" value="1"/>
</dbReference>
<feature type="region of interest" description="Disordered" evidence="3">
    <location>
        <begin position="328"/>
        <end position="349"/>
    </location>
</feature>
<proteinExistence type="inferred from homology"/>
<evidence type="ECO:0000256" key="1">
    <source>
        <dbReference type="ARBA" id="ARBA00009126"/>
    </source>
</evidence>
<evidence type="ECO:0000313" key="5">
    <source>
        <dbReference type="Proteomes" id="UP001153269"/>
    </source>
</evidence>
<dbReference type="AlphaFoldDB" id="A0A9N7Z2A7"/>
<dbReference type="Proteomes" id="UP001153269">
    <property type="component" value="Unassembled WGS sequence"/>
</dbReference>
<keyword evidence="5" id="KW-1185">Reference proteome</keyword>
<feature type="compositionally biased region" description="Low complexity" evidence="3">
    <location>
        <begin position="18"/>
        <end position="27"/>
    </location>
</feature>
<keyword evidence="2" id="KW-0597">Phosphoprotein</keyword>
<dbReference type="EMBL" id="CADEAL010003938">
    <property type="protein sequence ID" value="CAB1447206.1"/>
    <property type="molecule type" value="Genomic_DNA"/>
</dbReference>
<protein>
    <recommendedName>
        <fullName evidence="6">Myozenin 1</fullName>
    </recommendedName>
</protein>
<dbReference type="Pfam" id="PF05556">
    <property type="entry name" value="Calsarcin"/>
    <property type="match status" value="1"/>
</dbReference>
<dbReference type="GO" id="GO:0031433">
    <property type="term" value="F:telethonin binding"/>
    <property type="evidence" value="ECO:0007669"/>
    <property type="project" value="TreeGrafter"/>
</dbReference>
<evidence type="ECO:0000256" key="3">
    <source>
        <dbReference type="SAM" id="MobiDB-lite"/>
    </source>
</evidence>
<comment type="caution">
    <text evidence="4">The sequence shown here is derived from an EMBL/GenBank/DDBJ whole genome shotgun (WGS) entry which is preliminary data.</text>
</comment>
<evidence type="ECO:0008006" key="6">
    <source>
        <dbReference type="Google" id="ProtNLM"/>
    </source>
</evidence>
<gene>
    <name evidence="4" type="ORF">PLEPLA_LOCUS34901</name>
</gene>
<evidence type="ECO:0000256" key="2">
    <source>
        <dbReference type="ARBA" id="ARBA00022553"/>
    </source>
</evidence>
<name>A0A9N7Z2A7_PLEPL</name>
<comment type="similarity">
    <text evidence="1">Belongs to the myozenin family.</text>
</comment>
<dbReference type="GO" id="GO:0051373">
    <property type="term" value="F:FATZ binding"/>
    <property type="evidence" value="ECO:0007669"/>
    <property type="project" value="TreeGrafter"/>
</dbReference>
<reference evidence="4" key="1">
    <citation type="submission" date="2020-03" db="EMBL/GenBank/DDBJ databases">
        <authorList>
            <person name="Weist P."/>
        </authorList>
    </citation>
    <scope>NUCLEOTIDE SEQUENCE</scope>
</reference>
<feature type="compositionally biased region" description="Basic and acidic residues" evidence="3">
    <location>
        <begin position="335"/>
        <end position="349"/>
    </location>
</feature>
<dbReference type="PANTHER" id="PTHR15941:SF11">
    <property type="entry name" value="MYOZENIN-1"/>
    <property type="match status" value="1"/>
</dbReference>